<evidence type="ECO:0000256" key="2">
    <source>
        <dbReference type="SAM" id="SignalP"/>
    </source>
</evidence>
<proteinExistence type="predicted"/>
<dbReference type="PATRIC" id="fig|242163.4.peg.789"/>
<name>A0A0L0MA88_9BURK</name>
<evidence type="ECO:0000313" key="4">
    <source>
        <dbReference type="Proteomes" id="UP000036959"/>
    </source>
</evidence>
<dbReference type="RefSeq" id="WP_050454566.1">
    <property type="nucleotide sequence ID" value="NZ_LFJJ01000117.1"/>
</dbReference>
<dbReference type="EMBL" id="LFJJ01000117">
    <property type="protein sequence ID" value="KND59587.1"/>
    <property type="molecule type" value="Genomic_DNA"/>
</dbReference>
<dbReference type="OrthoDB" id="9102276at2"/>
<dbReference type="InterPro" id="IPR025421">
    <property type="entry name" value="DUF4148"/>
</dbReference>
<keyword evidence="2" id="KW-0732">Signal</keyword>
<feature type="region of interest" description="Disordered" evidence="1">
    <location>
        <begin position="68"/>
        <end position="110"/>
    </location>
</feature>
<evidence type="ECO:0000256" key="1">
    <source>
        <dbReference type="SAM" id="MobiDB-lite"/>
    </source>
</evidence>
<accession>A0A0L0MA88</accession>
<feature type="chain" id="PRO_5005544001" description="Membrane-fusion protein" evidence="2">
    <location>
        <begin position="23"/>
        <end position="110"/>
    </location>
</feature>
<evidence type="ECO:0000313" key="3">
    <source>
        <dbReference type="EMBL" id="KND59587.1"/>
    </source>
</evidence>
<dbReference type="Proteomes" id="UP000036959">
    <property type="component" value="Unassembled WGS sequence"/>
</dbReference>
<comment type="caution">
    <text evidence="3">The sequence shown here is derived from an EMBL/GenBank/DDBJ whole genome shotgun (WGS) entry which is preliminary data.</text>
</comment>
<dbReference type="AlphaFoldDB" id="A0A0L0MA88"/>
<organism evidence="3 4">
    <name type="scientific">Candidatus Burkholderia verschuerenii</name>
    <dbReference type="NCBI Taxonomy" id="242163"/>
    <lineage>
        <taxon>Bacteria</taxon>
        <taxon>Pseudomonadati</taxon>
        <taxon>Pseudomonadota</taxon>
        <taxon>Betaproteobacteria</taxon>
        <taxon>Burkholderiales</taxon>
        <taxon>Burkholderiaceae</taxon>
        <taxon>Burkholderia</taxon>
    </lineage>
</organism>
<dbReference type="Pfam" id="PF13663">
    <property type="entry name" value="DUF4148"/>
    <property type="match status" value="1"/>
</dbReference>
<feature type="signal peptide" evidence="2">
    <location>
        <begin position="1"/>
        <end position="22"/>
    </location>
</feature>
<keyword evidence="4" id="KW-1185">Reference proteome</keyword>
<reference evidence="4" key="1">
    <citation type="submission" date="2015-06" db="EMBL/GenBank/DDBJ databases">
        <title>Comparative genomics of Burkholderia leaf nodule symbionts.</title>
        <authorList>
            <person name="Carlier A."/>
            <person name="Eberl L."/>
            <person name="Pinto-Carbo M."/>
        </authorList>
    </citation>
    <scope>NUCLEOTIDE SEQUENCE [LARGE SCALE GENOMIC DNA]</scope>
    <source>
        <strain evidence="4">UZHbot4</strain>
    </source>
</reference>
<gene>
    <name evidence="3" type="ORF">BVER_01284</name>
</gene>
<evidence type="ECO:0008006" key="5">
    <source>
        <dbReference type="Google" id="ProtNLM"/>
    </source>
</evidence>
<protein>
    <recommendedName>
        <fullName evidence="5">Membrane-fusion protein</fullName>
    </recommendedName>
</protein>
<sequence length="110" mass="11447">MKSIVKAVAAAAVLVAPALTFAQSDSGATRAQVQQDLCQVEAAGYNPGVDDNTTYPQDAQAAEHRVWRQNGASQGDEASYGGAANGTSASGMRMMQPLQNDGTKPTYFGH</sequence>